<evidence type="ECO:0000256" key="1">
    <source>
        <dbReference type="SAM" id="MobiDB-lite"/>
    </source>
</evidence>
<accession>A0ABS6UIJ7</accession>
<gene>
    <name evidence="2" type="ORF">I4I82_31045</name>
</gene>
<organism evidence="2 3">
    <name type="scientific">Pseudonocardia oceani</name>
    <dbReference type="NCBI Taxonomy" id="2792013"/>
    <lineage>
        <taxon>Bacteria</taxon>
        <taxon>Bacillati</taxon>
        <taxon>Actinomycetota</taxon>
        <taxon>Actinomycetes</taxon>
        <taxon>Pseudonocardiales</taxon>
        <taxon>Pseudonocardiaceae</taxon>
        <taxon>Pseudonocardia</taxon>
    </lineage>
</organism>
<reference evidence="2 3" key="1">
    <citation type="submission" date="2020-11" db="EMBL/GenBank/DDBJ databases">
        <title>Pseudonocardia abyssalis sp. nov. and Pseudonocardia oceani sp. nov., description and phylogenomic analysis of two novel actinomycetes isolated from the deep Southern Ocean.</title>
        <authorList>
            <person name="Parra J."/>
        </authorList>
    </citation>
    <scope>NUCLEOTIDE SEQUENCE [LARGE SCALE GENOMIC DNA]</scope>
    <source>
        <strain evidence="3">KRD185</strain>
    </source>
</reference>
<comment type="caution">
    <text evidence="2">The sequence shown here is derived from an EMBL/GenBank/DDBJ whole genome shotgun (WGS) entry which is preliminary data.</text>
</comment>
<protein>
    <submittedName>
        <fullName evidence="2">Extracellular solute-binding protein</fullName>
    </submittedName>
</protein>
<dbReference type="InterPro" id="IPR050490">
    <property type="entry name" value="Bact_solute-bd_prot1"/>
</dbReference>
<dbReference type="Pfam" id="PF01547">
    <property type="entry name" value="SBP_bac_1"/>
    <property type="match status" value="1"/>
</dbReference>
<sequence length="420" mass="43804">MLAGCALPGTTRPGSAAPGGATAGPALVGVPPPGPASGAISFAHWRGEDRAVLDEIIAGFVAENPDASVRQDITPSSDYQSTALLRIRRGGTGDVFTAFRGAQFVDMVAAGLYGDLSAQPFTDNYLPRLVRSGRDASGNQLGLPYQYVFNMPLVNTDLLAAAGASSAPADWDGFLGLCEALRGLGVAPIAWPGGEPANAGQLLNAMVMNNAPTDDMFTAIEAGTARATDDWFLTTLRQYAQLAPYFQPGAIGAASEPCQQVFASGGAAMLATGSFHLTAVRELGAAFPVDLLAPITTDAASARHQGVANATFLVGVSTASEQPDTAVRFVEYLSRPEVASRYANGTVQHSTVAGVEYTDPDLRATVRWLDAPVILAPRFQFENLDIRSAVENACVEVVRGVPPEQAAEAAQTVVDQRRPG</sequence>
<keyword evidence="3" id="KW-1185">Reference proteome</keyword>
<evidence type="ECO:0000313" key="2">
    <source>
        <dbReference type="EMBL" id="MBW0132082.1"/>
    </source>
</evidence>
<evidence type="ECO:0000313" key="3">
    <source>
        <dbReference type="Proteomes" id="UP000694300"/>
    </source>
</evidence>
<dbReference type="PANTHER" id="PTHR43649">
    <property type="entry name" value="ARABINOSE-BINDING PROTEIN-RELATED"/>
    <property type="match status" value="1"/>
</dbReference>
<feature type="compositionally biased region" description="Low complexity" evidence="1">
    <location>
        <begin position="8"/>
        <end position="29"/>
    </location>
</feature>
<feature type="region of interest" description="Disordered" evidence="1">
    <location>
        <begin position="1"/>
        <end position="30"/>
    </location>
</feature>
<dbReference type="Proteomes" id="UP000694300">
    <property type="component" value="Unassembled WGS sequence"/>
</dbReference>
<dbReference type="PANTHER" id="PTHR43649:SF12">
    <property type="entry name" value="DIACETYLCHITOBIOSE BINDING PROTEIN DASA"/>
    <property type="match status" value="1"/>
</dbReference>
<dbReference type="EMBL" id="JADQDF010000001">
    <property type="protein sequence ID" value="MBW0132082.1"/>
    <property type="molecule type" value="Genomic_DNA"/>
</dbReference>
<name>A0ABS6UIJ7_9PSEU</name>
<dbReference type="InterPro" id="IPR006059">
    <property type="entry name" value="SBP"/>
</dbReference>
<proteinExistence type="predicted"/>